<evidence type="ECO:0000256" key="2">
    <source>
        <dbReference type="ARBA" id="ARBA00001946"/>
    </source>
</evidence>
<dbReference type="PANTHER" id="PTHR20941">
    <property type="entry name" value="FOLATE SYNTHESIS PROTEINS"/>
    <property type="match status" value="1"/>
</dbReference>
<comment type="caution">
    <text evidence="11">The sequence shown here is derived from an EMBL/GenBank/DDBJ whole genome shotgun (WGS) entry which is preliminary data.</text>
</comment>
<comment type="similarity">
    <text evidence="4">Belongs to the DHPS family.</text>
</comment>
<dbReference type="GO" id="GO:0046654">
    <property type="term" value="P:tetrahydrofolate biosynthetic process"/>
    <property type="evidence" value="ECO:0007669"/>
    <property type="project" value="TreeGrafter"/>
</dbReference>
<keyword evidence="8" id="KW-0460">Magnesium</keyword>
<sequence>MRPSLRVVPPGFGMAAAEPEAPYAVHFAGDRERLQLATSALGLGIDLREPDMATVWGPRPVLEGLAAKLAELGSPHAERLRAFLAPVTAWRLRTRELPLDRPIVMGILNLTDDSFSGDGVGRDTGAACAAAERLRASGADIIDVGAESARADRPVLEAEAEAEIVAGAVEALVREGHVVSSDTYKPAVARAALAAGAELVNDISGLTLGTGAAVEAAAAGAGYVLNYSYTVPKRRPDAPPVYADVVTETVGWMEARLGELRACGLERAQVAVDPGIAFGKSHDEDLQMLRRIGELGTFGLPVLLAHSRKNFIGSVGGLPPAERDLETHVVSALAFAQGVRIFRVHDVAGARRALGMAEAIAARGPGAYAPGEGSWPWRAGASAAHMTRAEPAVPPPPGQRW</sequence>
<evidence type="ECO:0000256" key="7">
    <source>
        <dbReference type="ARBA" id="ARBA00022723"/>
    </source>
</evidence>
<evidence type="ECO:0000313" key="11">
    <source>
        <dbReference type="EMBL" id="PFG73936.1"/>
    </source>
</evidence>
<comment type="catalytic activity">
    <reaction evidence="1">
        <text>(7,8-dihydropterin-6-yl)methyl diphosphate + 4-aminobenzoate = 7,8-dihydropteroate + diphosphate</text>
        <dbReference type="Rhea" id="RHEA:19949"/>
        <dbReference type="ChEBI" id="CHEBI:17836"/>
        <dbReference type="ChEBI" id="CHEBI:17839"/>
        <dbReference type="ChEBI" id="CHEBI:33019"/>
        <dbReference type="ChEBI" id="CHEBI:72950"/>
        <dbReference type="EC" id="2.5.1.15"/>
    </reaction>
</comment>
<reference evidence="11 12" key="1">
    <citation type="submission" date="2017-09" db="EMBL/GenBank/DDBJ databases">
        <title>Sequencing the genomes of two abundant thermophiles in Great Basin hot springs: Thermocrinis jamiesonii and novel Chloroflexi Thermoflexus hugenholtzii.</title>
        <authorList>
            <person name="Hedlund B."/>
        </authorList>
    </citation>
    <scope>NUCLEOTIDE SEQUENCE [LARGE SCALE GENOMIC DNA]</scope>
    <source>
        <strain evidence="11 12">G233</strain>
    </source>
</reference>
<comment type="cofactor">
    <cofactor evidence="2">
        <name>Mg(2+)</name>
        <dbReference type="ChEBI" id="CHEBI:18420"/>
    </cofactor>
</comment>
<dbReference type="InterPro" id="IPR045031">
    <property type="entry name" value="DHP_synth-like"/>
</dbReference>
<dbReference type="SUPFAM" id="SSF51717">
    <property type="entry name" value="Dihydropteroate synthetase-like"/>
    <property type="match status" value="1"/>
</dbReference>
<evidence type="ECO:0000256" key="4">
    <source>
        <dbReference type="ARBA" id="ARBA00009503"/>
    </source>
</evidence>
<accession>A0A2A9HG35</accession>
<dbReference type="EMBL" id="PDJQ01000001">
    <property type="protein sequence ID" value="PFG73936.1"/>
    <property type="molecule type" value="Genomic_DNA"/>
</dbReference>
<dbReference type="Proteomes" id="UP000223071">
    <property type="component" value="Unassembled WGS sequence"/>
</dbReference>
<keyword evidence="9" id="KW-0289">Folate biosynthesis</keyword>
<proteinExistence type="inferred from homology"/>
<comment type="pathway">
    <text evidence="3">Cofactor biosynthesis; tetrahydrofolate biosynthesis; 7,8-dihydrofolate from 2-amino-4-hydroxy-6-hydroxymethyl-7,8-dihydropteridine diphosphate and 4-aminobenzoate: step 1/2.</text>
</comment>
<evidence type="ECO:0000256" key="5">
    <source>
        <dbReference type="ARBA" id="ARBA00012458"/>
    </source>
</evidence>
<dbReference type="NCBIfam" id="TIGR01496">
    <property type="entry name" value="DHPS"/>
    <property type="match status" value="1"/>
</dbReference>
<dbReference type="Pfam" id="PF00809">
    <property type="entry name" value="Pterin_bind"/>
    <property type="match status" value="1"/>
</dbReference>
<dbReference type="GO" id="GO:0046872">
    <property type="term" value="F:metal ion binding"/>
    <property type="evidence" value="ECO:0007669"/>
    <property type="project" value="UniProtKB-KW"/>
</dbReference>
<dbReference type="AlphaFoldDB" id="A0A2A9HG35"/>
<keyword evidence="12" id="KW-1185">Reference proteome</keyword>
<dbReference type="InterPro" id="IPR011005">
    <property type="entry name" value="Dihydropteroate_synth-like_sf"/>
</dbReference>
<dbReference type="EC" id="2.5.1.15" evidence="5"/>
<dbReference type="Gene3D" id="3.20.20.20">
    <property type="entry name" value="Dihydropteroate synthase-like"/>
    <property type="match status" value="1"/>
</dbReference>
<gene>
    <name evidence="11" type="ORF">A9A59_1142</name>
</gene>
<dbReference type="PROSITE" id="PS50972">
    <property type="entry name" value="PTERIN_BINDING"/>
    <property type="match status" value="1"/>
</dbReference>
<evidence type="ECO:0000256" key="9">
    <source>
        <dbReference type="ARBA" id="ARBA00022909"/>
    </source>
</evidence>
<protein>
    <recommendedName>
        <fullName evidence="5">dihydropteroate synthase</fullName>
        <ecNumber evidence="5">2.5.1.15</ecNumber>
    </recommendedName>
</protein>
<name>A0A2A9HG35_TEPT2</name>
<dbReference type="GO" id="GO:0046656">
    <property type="term" value="P:folic acid biosynthetic process"/>
    <property type="evidence" value="ECO:0007669"/>
    <property type="project" value="UniProtKB-KW"/>
</dbReference>
<dbReference type="GO" id="GO:0005829">
    <property type="term" value="C:cytosol"/>
    <property type="evidence" value="ECO:0007669"/>
    <property type="project" value="TreeGrafter"/>
</dbReference>
<dbReference type="InterPro" id="IPR006390">
    <property type="entry name" value="DHP_synth_dom"/>
</dbReference>
<evidence type="ECO:0000256" key="3">
    <source>
        <dbReference type="ARBA" id="ARBA00004763"/>
    </source>
</evidence>
<evidence type="ECO:0000313" key="12">
    <source>
        <dbReference type="Proteomes" id="UP000223071"/>
    </source>
</evidence>
<evidence type="ECO:0000256" key="8">
    <source>
        <dbReference type="ARBA" id="ARBA00022842"/>
    </source>
</evidence>
<keyword evidence="6" id="KW-0808">Transferase</keyword>
<feature type="domain" description="Pterin-binding" evidence="10">
    <location>
        <begin position="102"/>
        <end position="355"/>
    </location>
</feature>
<evidence type="ECO:0000259" key="10">
    <source>
        <dbReference type="PROSITE" id="PS50972"/>
    </source>
</evidence>
<keyword evidence="7" id="KW-0479">Metal-binding</keyword>
<evidence type="ECO:0000256" key="1">
    <source>
        <dbReference type="ARBA" id="ARBA00000012"/>
    </source>
</evidence>
<dbReference type="GO" id="GO:0004156">
    <property type="term" value="F:dihydropteroate synthase activity"/>
    <property type="evidence" value="ECO:0007669"/>
    <property type="project" value="UniProtKB-EC"/>
</dbReference>
<evidence type="ECO:0000256" key="6">
    <source>
        <dbReference type="ARBA" id="ARBA00022679"/>
    </source>
</evidence>
<dbReference type="InterPro" id="IPR000489">
    <property type="entry name" value="Pterin-binding_dom"/>
</dbReference>
<dbReference type="RefSeq" id="WP_133117525.1">
    <property type="nucleotide sequence ID" value="NZ_PDJQ01000001.1"/>
</dbReference>
<organism evidence="11 12">
    <name type="scientific">Tepidiforma thermophila (strain KCTC 52669 / CGMCC 1.13589 / G233)</name>
    <dbReference type="NCBI Taxonomy" id="2761530"/>
    <lineage>
        <taxon>Bacteria</taxon>
        <taxon>Bacillati</taxon>
        <taxon>Chloroflexota</taxon>
        <taxon>Tepidiformia</taxon>
        <taxon>Tepidiformales</taxon>
        <taxon>Tepidiformaceae</taxon>
        <taxon>Tepidiforma</taxon>
    </lineage>
</organism>
<dbReference type="PANTHER" id="PTHR20941:SF1">
    <property type="entry name" value="FOLIC ACID SYNTHESIS PROTEIN FOL1"/>
    <property type="match status" value="1"/>
</dbReference>